<evidence type="ECO:0000256" key="11">
    <source>
        <dbReference type="ARBA" id="ARBA00022949"/>
    </source>
</evidence>
<keyword evidence="6" id="KW-0479">Metal-binding</keyword>
<evidence type="ECO:0000259" key="18">
    <source>
        <dbReference type="PROSITE" id="PS50268"/>
    </source>
</evidence>
<gene>
    <name evidence="20" type="primary">DSG3</name>
</gene>
<dbReference type="SMART" id="SM00112">
    <property type="entry name" value="CA"/>
    <property type="match status" value="4"/>
</dbReference>
<evidence type="ECO:0000256" key="5">
    <source>
        <dbReference type="ARBA" id="ARBA00022692"/>
    </source>
</evidence>
<evidence type="ECO:0000256" key="3">
    <source>
        <dbReference type="ARBA" id="ARBA00022475"/>
    </source>
</evidence>
<evidence type="ECO:0000256" key="1">
    <source>
        <dbReference type="ARBA" id="ARBA00004251"/>
    </source>
</evidence>
<keyword evidence="14" id="KW-0325">Glycoprotein</keyword>
<dbReference type="CDD" id="cd11304">
    <property type="entry name" value="Cadherin_repeat"/>
    <property type="match status" value="4"/>
</dbReference>
<evidence type="ECO:0000256" key="16">
    <source>
        <dbReference type="RuleBase" id="RU003318"/>
    </source>
</evidence>
<dbReference type="FunFam" id="2.60.40.60:FF:000011">
    <property type="entry name" value="Cadherin 1"/>
    <property type="match status" value="1"/>
</dbReference>
<reference evidence="20" key="1">
    <citation type="submission" date="2025-08" db="UniProtKB">
        <authorList>
            <consortium name="RefSeq"/>
        </authorList>
    </citation>
    <scope>IDENTIFICATION</scope>
    <source>
        <tissue evidence="20">Blood</tissue>
    </source>
</reference>
<dbReference type="FunFam" id="2.60.40.60:FF:000083">
    <property type="entry name" value="Desmoglein 1"/>
    <property type="match status" value="1"/>
</dbReference>
<sequence>MNRIILCNYLFEEFTFNLTLFKCLQVLILVHGELRIETKGQHGEDDTAVQGKRRYKREWVKFAKPCREREDNSKRNPIAKITSDFQATQKITYRISGMGIDRPPFGIFVVDKNTGEINITAIVDREETPSFLITCYALNALGQNVEKPLVLTVKILDVNDNPPVFSQSIFMGEIEENSASNSLVMILNATDADEPNHLNSKIAFKIVSQEPAGTPMFLLSRHTGEVRTLTNSLDREQVSSYRLVVSGADKDGEGLSTQCECSIKVKDVNDNFPMFRESQYSAHIEENTLNSELLRFQVIDWDEEFTDNWLAVYFFTSGNEGNWFEIQTDPRTNEGILKVVKALDYEQLQNVQLGIAVKNKAEFHQSVISQYRVQSTPVTIQVVNVREGIAFRPASKTFTVWKGISSKKLVNYILGTYPAIDEDTNKAASYVKYIMGRNDGGLLFIDSKTAQIKFVKNINWDFTFIVNKTITAEVLAIDENTGKTSTGTIYVEVPGFNENCPTIVLEKKTICSSQPSVVVSARALDNKYTGPYTFSLEEQPLKLPVVWSITTLNATSALLNALQPLSLGTHSIAFTVTDSQDRQCETPESLTLEVCQCDNRDTCRTPSDNDRIDGKRSSVRLGPAAIGLLLLGLLLLLLAPLLLLTCDCGVGPIGGVTGGFMPVPDGSEGTIHQWGIEGAHPEDKEITNICVPPTTANEADFMENSEVCTNTYAGGTVVEGASGMELTTKLGAATGSGAAAGFGAATGLGIGSAGQSGTMRTRHSTGGTIKDYGEGAVSMNFLDSYFSQKAFACAEEDDAQEANDCLLIYDNEGMGAPSSPVGSLGCCSFIADELDDSFLDSLGPKFKKLAEISLGIDDEAKQSQPPSKDSHFGIESCGYSLGVQQPESVRGQTLSGSQGTSALSASGSVLQPAISIPDTLQHGSYLVTETYSASGSLVQPPATVSEPLLTQNVTVTERVICPISNAPGNLQTPMELRGSHNRICTEDPCSRLI</sequence>
<dbReference type="GO" id="GO:0030057">
    <property type="term" value="C:desmosome"/>
    <property type="evidence" value="ECO:0007669"/>
    <property type="project" value="UniProtKB-SubCell"/>
</dbReference>
<dbReference type="PROSITE" id="PS50268">
    <property type="entry name" value="CADHERIN_2"/>
    <property type="match status" value="4"/>
</dbReference>
<proteinExistence type="predicted"/>
<dbReference type="GO" id="GO:0005509">
    <property type="term" value="F:calcium ion binding"/>
    <property type="evidence" value="ECO:0007669"/>
    <property type="project" value="UniProtKB-UniRule"/>
</dbReference>
<dbReference type="SUPFAM" id="SSF49313">
    <property type="entry name" value="Cadherin-like"/>
    <property type="match status" value="4"/>
</dbReference>
<keyword evidence="3" id="KW-1003">Cell membrane</keyword>
<evidence type="ECO:0000313" key="20">
    <source>
        <dbReference type="RefSeq" id="XP_021541755.1"/>
    </source>
</evidence>
<evidence type="ECO:0000256" key="12">
    <source>
        <dbReference type="ARBA" id="ARBA00022989"/>
    </source>
</evidence>
<evidence type="ECO:0000256" key="2">
    <source>
        <dbReference type="ARBA" id="ARBA00004568"/>
    </source>
</evidence>
<dbReference type="PRINTS" id="PR01819">
    <property type="entry name" value="DESMOGLEIN"/>
</dbReference>
<dbReference type="PRINTS" id="PR00205">
    <property type="entry name" value="CADHERIN"/>
</dbReference>
<dbReference type="Pfam" id="PF01049">
    <property type="entry name" value="CADH_Y-type_LIR"/>
    <property type="match status" value="1"/>
</dbReference>
<dbReference type="InterPro" id="IPR009122">
    <property type="entry name" value="Desmosomal_cadherin"/>
</dbReference>
<dbReference type="KEGG" id="nsu:110576858"/>
<comment type="function">
    <text evidence="17">A component of desmosome cell-cell junctions which are required for positive regulation of cellular adhesion. Involved in the interaction of plaque proteins and intermediate filaments mediating cell-cell adhesion.</text>
</comment>
<dbReference type="Gene3D" id="4.10.900.10">
    <property type="entry name" value="TCF3-CBD (Catenin binding domain)"/>
    <property type="match status" value="1"/>
</dbReference>
<keyword evidence="11" id="KW-0965">Cell junction</keyword>
<dbReference type="PROSITE" id="PS00232">
    <property type="entry name" value="CADHERIN_1"/>
    <property type="match status" value="2"/>
</dbReference>
<dbReference type="AlphaFoldDB" id="A0A2Y9GV66"/>
<name>A0A2Y9GV66_NEOSC</name>
<dbReference type="CTD" id="1830"/>
<keyword evidence="5 16" id="KW-0812">Transmembrane</keyword>
<dbReference type="Proteomes" id="UP000248481">
    <property type="component" value="Chromosome 14"/>
</dbReference>
<evidence type="ECO:0000256" key="14">
    <source>
        <dbReference type="ARBA" id="ARBA00023180"/>
    </source>
</evidence>
<keyword evidence="10 16" id="KW-0130">Cell adhesion</keyword>
<dbReference type="InterPro" id="IPR050971">
    <property type="entry name" value="Cadherin-domain_protein"/>
</dbReference>
<evidence type="ECO:0000256" key="7">
    <source>
        <dbReference type="ARBA" id="ARBA00022729"/>
    </source>
</evidence>
<keyword evidence="19" id="KW-1185">Reference proteome</keyword>
<keyword evidence="9 15" id="KW-0106">Calcium</keyword>
<feature type="domain" description="Cadherin" evidence="18">
    <location>
        <begin position="276"/>
        <end position="395"/>
    </location>
</feature>
<dbReference type="InterPro" id="IPR020894">
    <property type="entry name" value="Cadherin_CS"/>
</dbReference>
<dbReference type="InterPro" id="IPR015919">
    <property type="entry name" value="Cadherin-like_sf"/>
</dbReference>
<dbReference type="STRING" id="29088.A0A2Y9GV66"/>
<dbReference type="PRINTS" id="PR01818">
    <property type="entry name" value="DESMOCADHERN"/>
</dbReference>
<evidence type="ECO:0000256" key="17">
    <source>
        <dbReference type="RuleBase" id="RU004358"/>
    </source>
</evidence>
<dbReference type="PANTHER" id="PTHR24025:SF3">
    <property type="entry name" value="DESMOGLEIN-3"/>
    <property type="match status" value="1"/>
</dbReference>
<dbReference type="FunFam" id="4.10.900.10:FF:000003">
    <property type="entry name" value="Desmoglein 1"/>
    <property type="match status" value="1"/>
</dbReference>
<feature type="domain" description="Cadherin" evidence="18">
    <location>
        <begin position="166"/>
        <end position="275"/>
    </location>
</feature>
<keyword evidence="7" id="KW-0732">Signal</keyword>
<dbReference type="RefSeq" id="XP_021541755.1">
    <property type="nucleotide sequence ID" value="XM_021686080.1"/>
</dbReference>
<comment type="subcellular location">
    <subcellularLocation>
        <location evidence="2">Cell junction</location>
        <location evidence="2">Desmosome</location>
    </subcellularLocation>
    <subcellularLocation>
        <location evidence="1 16">Cell membrane</location>
        <topology evidence="1 16">Single-pass type I membrane protein</topology>
    </subcellularLocation>
</comment>
<dbReference type="GO" id="GO:0007156">
    <property type="term" value="P:homophilic cell adhesion via plasma membrane adhesion molecules"/>
    <property type="evidence" value="ECO:0007669"/>
    <property type="project" value="InterPro"/>
</dbReference>
<protein>
    <submittedName>
        <fullName evidence="20">Desmoglein-3 isoform X1</fullName>
    </submittedName>
</protein>
<dbReference type="FunFam" id="2.60.40.60:FF:000031">
    <property type="entry name" value="Cadherin 3"/>
    <property type="match status" value="1"/>
</dbReference>
<feature type="domain" description="Cadherin" evidence="18">
    <location>
        <begin position="392"/>
        <end position="503"/>
    </location>
</feature>
<dbReference type="InParanoid" id="A0A2Y9GV66"/>
<evidence type="ECO:0000256" key="6">
    <source>
        <dbReference type="ARBA" id="ARBA00022723"/>
    </source>
</evidence>
<dbReference type="PANTHER" id="PTHR24025">
    <property type="entry name" value="DESMOGLEIN FAMILY MEMBER"/>
    <property type="match status" value="1"/>
</dbReference>
<evidence type="ECO:0000256" key="10">
    <source>
        <dbReference type="ARBA" id="ARBA00022889"/>
    </source>
</evidence>
<evidence type="ECO:0000256" key="13">
    <source>
        <dbReference type="ARBA" id="ARBA00023136"/>
    </source>
</evidence>
<keyword evidence="8" id="KW-0677">Repeat</keyword>
<organism evidence="19 20">
    <name type="scientific">Neomonachus schauinslandi</name>
    <name type="common">Hawaiian monk seal</name>
    <name type="synonym">Monachus schauinslandi</name>
    <dbReference type="NCBI Taxonomy" id="29088"/>
    <lineage>
        <taxon>Eukaryota</taxon>
        <taxon>Metazoa</taxon>
        <taxon>Chordata</taxon>
        <taxon>Craniata</taxon>
        <taxon>Vertebrata</taxon>
        <taxon>Euteleostomi</taxon>
        <taxon>Mammalia</taxon>
        <taxon>Eutheria</taxon>
        <taxon>Laurasiatheria</taxon>
        <taxon>Carnivora</taxon>
        <taxon>Caniformia</taxon>
        <taxon>Pinnipedia</taxon>
        <taxon>Phocidae</taxon>
        <taxon>Monachinae</taxon>
        <taxon>Monachini</taxon>
        <taxon>Neomonachus</taxon>
    </lineage>
</organism>
<evidence type="ECO:0000256" key="4">
    <source>
        <dbReference type="ARBA" id="ARBA00022685"/>
    </source>
</evidence>
<keyword evidence="4" id="KW-0165">Cleavage on pair of basic residues</keyword>
<dbReference type="InterPro" id="IPR027397">
    <property type="entry name" value="Catenin-bd_sf"/>
</dbReference>
<accession>A0A2Y9GV66</accession>
<dbReference type="InterPro" id="IPR002126">
    <property type="entry name" value="Cadherin-like_dom"/>
</dbReference>
<dbReference type="Pfam" id="PF00028">
    <property type="entry name" value="Cadherin"/>
    <property type="match status" value="3"/>
</dbReference>
<evidence type="ECO:0000256" key="15">
    <source>
        <dbReference type="PROSITE-ProRule" id="PRU00043"/>
    </source>
</evidence>
<dbReference type="FunFam" id="2.60.40.60:FF:000068">
    <property type="entry name" value="Desmoglein 1"/>
    <property type="match status" value="1"/>
</dbReference>
<evidence type="ECO:0000256" key="9">
    <source>
        <dbReference type="ARBA" id="ARBA00022837"/>
    </source>
</evidence>
<evidence type="ECO:0000256" key="8">
    <source>
        <dbReference type="ARBA" id="ARBA00022737"/>
    </source>
</evidence>
<keyword evidence="12" id="KW-1133">Transmembrane helix</keyword>
<dbReference type="GeneID" id="110576858"/>
<dbReference type="GO" id="GO:0005886">
    <property type="term" value="C:plasma membrane"/>
    <property type="evidence" value="ECO:0007669"/>
    <property type="project" value="UniProtKB-SubCell"/>
</dbReference>
<feature type="domain" description="Cadherin" evidence="18">
    <location>
        <begin position="84"/>
        <end position="165"/>
    </location>
</feature>
<dbReference type="Gene3D" id="2.60.40.60">
    <property type="entry name" value="Cadherins"/>
    <property type="match status" value="5"/>
</dbReference>
<dbReference type="InterPro" id="IPR000233">
    <property type="entry name" value="Cadherin_Y-type_LIR"/>
</dbReference>
<keyword evidence="13" id="KW-0472">Membrane</keyword>
<evidence type="ECO:0000313" key="19">
    <source>
        <dbReference type="Proteomes" id="UP000248481"/>
    </source>
</evidence>